<feature type="transmembrane region" description="Helical" evidence="10">
    <location>
        <begin position="744"/>
        <end position="763"/>
    </location>
</feature>
<dbReference type="PANTHER" id="PTHR33389">
    <property type="entry name" value="FAMILY PROTEIN, PUTATIVE (DUF2921)-RELATED"/>
    <property type="match status" value="1"/>
</dbReference>
<evidence type="ECO:0000256" key="2">
    <source>
        <dbReference type="ARBA" id="ARBA00004127"/>
    </source>
</evidence>
<feature type="transmembrane region" description="Helical" evidence="10">
    <location>
        <begin position="784"/>
        <end position="806"/>
    </location>
</feature>
<keyword evidence="6 10" id="KW-0812">Transmembrane</keyword>
<evidence type="ECO:0000256" key="7">
    <source>
        <dbReference type="ARBA" id="ARBA00022786"/>
    </source>
</evidence>
<dbReference type="Pfam" id="PF11145">
    <property type="entry name" value="DUF2921"/>
    <property type="match status" value="1"/>
</dbReference>
<dbReference type="PANTHER" id="PTHR33389:SF18">
    <property type="entry name" value="OS01G0677900 PROTEIN"/>
    <property type="match status" value="1"/>
</dbReference>
<dbReference type="InterPro" id="IPR021319">
    <property type="entry name" value="DUF2921"/>
</dbReference>
<evidence type="ECO:0000313" key="15">
    <source>
        <dbReference type="Proteomes" id="UP001159364"/>
    </source>
</evidence>
<evidence type="ECO:0000256" key="3">
    <source>
        <dbReference type="ARBA" id="ARBA00004906"/>
    </source>
</evidence>
<name>A0AAV8U4J8_9ROSI</name>
<feature type="domain" description="DUF2921" evidence="13">
    <location>
        <begin position="440"/>
        <end position="604"/>
    </location>
</feature>
<feature type="signal peptide" evidence="11">
    <location>
        <begin position="1"/>
        <end position="31"/>
    </location>
</feature>
<dbReference type="EC" id="2.3.2.27" evidence="4"/>
<evidence type="ECO:0000259" key="13">
    <source>
        <dbReference type="Pfam" id="PF25333"/>
    </source>
</evidence>
<feature type="domain" description="SWEET-like" evidence="12">
    <location>
        <begin position="615"/>
        <end position="897"/>
    </location>
</feature>
<dbReference type="Proteomes" id="UP001159364">
    <property type="component" value="Linkage Group LG01"/>
</dbReference>
<evidence type="ECO:0000256" key="1">
    <source>
        <dbReference type="ARBA" id="ARBA00000900"/>
    </source>
</evidence>
<dbReference type="AlphaFoldDB" id="A0AAV8U4J8"/>
<comment type="pathway">
    <text evidence="3">Protein modification; protein ubiquitination.</text>
</comment>
<feature type="transmembrane region" description="Helical" evidence="10">
    <location>
        <begin position="657"/>
        <end position="682"/>
    </location>
</feature>
<dbReference type="GO" id="GO:0012505">
    <property type="term" value="C:endomembrane system"/>
    <property type="evidence" value="ECO:0007669"/>
    <property type="project" value="UniProtKB-SubCell"/>
</dbReference>
<reference evidence="14 15" key="1">
    <citation type="submission" date="2021-09" db="EMBL/GenBank/DDBJ databases">
        <title>Genomic insights and catalytic innovation underlie evolution of tropane alkaloids biosynthesis.</title>
        <authorList>
            <person name="Wang Y.-J."/>
            <person name="Tian T."/>
            <person name="Huang J.-P."/>
            <person name="Huang S.-X."/>
        </authorList>
    </citation>
    <scope>NUCLEOTIDE SEQUENCE [LARGE SCALE GENOMIC DNA]</scope>
    <source>
        <strain evidence="14">KIB-2018</strain>
        <tissue evidence="14">Leaf</tissue>
    </source>
</reference>
<evidence type="ECO:0000256" key="10">
    <source>
        <dbReference type="SAM" id="Phobius"/>
    </source>
</evidence>
<proteinExistence type="predicted"/>
<accession>A0AAV8U4J8</accession>
<evidence type="ECO:0000256" key="5">
    <source>
        <dbReference type="ARBA" id="ARBA00022679"/>
    </source>
</evidence>
<evidence type="ECO:0000259" key="12">
    <source>
        <dbReference type="Pfam" id="PF11145"/>
    </source>
</evidence>
<comment type="caution">
    <text evidence="14">The sequence shown here is derived from an EMBL/GenBank/DDBJ whole genome shotgun (WGS) entry which is preliminary data.</text>
</comment>
<keyword evidence="8 10" id="KW-1133">Transmembrane helix</keyword>
<keyword evidence="5" id="KW-0808">Transferase</keyword>
<keyword evidence="7" id="KW-0833">Ubl conjugation pathway</keyword>
<evidence type="ECO:0000256" key="4">
    <source>
        <dbReference type="ARBA" id="ARBA00012483"/>
    </source>
</evidence>
<evidence type="ECO:0000256" key="9">
    <source>
        <dbReference type="ARBA" id="ARBA00023136"/>
    </source>
</evidence>
<comment type="catalytic activity">
    <reaction evidence="1">
        <text>S-ubiquitinyl-[E2 ubiquitin-conjugating enzyme]-L-cysteine + [acceptor protein]-L-lysine = [E2 ubiquitin-conjugating enzyme]-L-cysteine + N(6)-ubiquitinyl-[acceptor protein]-L-lysine.</text>
        <dbReference type="EC" id="2.3.2.27"/>
    </reaction>
</comment>
<sequence length="912" mass="102036">MALSLRCYLPWLPTAMFFLLSTTFCTTMVSCHKTNTRYSEHCASFVPEAAPTDPETTTIPFPPQQDGYYLGGDGIQDKHSDSSESYFSTDNRRILLFSTNHVYSTVVPYVYKVEGNLILQTSSNTFYFGQLSYGSGSQRGALNFEIEGFWSKSTGRLCMVGSGTTVPEEGKPRVLEALVKITDVHSSASITSLVRGNITSLSASDSESYFEPISLLIFHKTNYKYTEVSKIFDHACAGGDDVPANMLLRLPLGTHICSLLYRSFNVFQLEYPSDCNSHQKCNPLGGAIGYLPPAMSLRPLQCSEDKQSLRILLEFPNSSYANYYLPFNPNITWIAEGSWDSKKNQLCAVACRINTSDSYTSSHIGDCSMRLSLRFPAFWSIKNTRSIVGQIWSNKTVGDSGYFGKIKLSYKNDGIEIPGLKYNYTVIDKAKASCKTDNPSGNTQKRYPEITTGDLELDMSVRDSKGKQLGWGRSRLLFVGNKFQSRNYVMSSSTSSPSPPSKIRDSTPQNISYNIYMSLSSSTKGSAKTIEISAEGIYDAETGRMCLVGCKNLDLNNLTQGSDSMDCEILINLQFPLEDSNDRVKGHIESKRTKSDPLFFETLSLSAVSFSSRYAENDIWRMDFEVILALVSNTLVCLFTVYQIMYAKKHHSLSSSISLLMLVVLTLGHLIPLVLNFEALFVKKSSRRIRIYGTGAWLEQNEVIVRTITMVAFLLLFRLLLVVWSAKFADENQKASWNAEKKTMYVSLPLYIAGGLIAVFVSWRNSNLGGVQMNSSSYSRHQQALWMGLRSYAGLLLDGFLFPQILLNIFQDSAASSLSQFFYIGNTIVRLAPHAYDLYRAHNCVDEFEWSYTYANPATDYFSTAWDVVIPLVAMLLAAIIYLQQCFGGRFLLPRRLKQTGAYDKIPSVSDP</sequence>
<feature type="transmembrane region" description="Helical" evidence="10">
    <location>
        <begin position="703"/>
        <end position="724"/>
    </location>
</feature>
<evidence type="ECO:0000256" key="6">
    <source>
        <dbReference type="ARBA" id="ARBA00022692"/>
    </source>
</evidence>
<evidence type="ECO:0000256" key="8">
    <source>
        <dbReference type="ARBA" id="ARBA00022989"/>
    </source>
</evidence>
<dbReference type="EMBL" id="JAIWQS010000001">
    <property type="protein sequence ID" value="KAJ8774190.1"/>
    <property type="molecule type" value="Genomic_DNA"/>
</dbReference>
<dbReference type="InterPro" id="IPR057425">
    <property type="entry name" value="DUF2921_N"/>
</dbReference>
<protein>
    <recommendedName>
        <fullName evidence="4">RING-type E3 ubiquitin transferase</fullName>
        <ecNumber evidence="4">2.3.2.27</ecNumber>
    </recommendedName>
</protein>
<dbReference type="Pfam" id="PF25333">
    <property type="entry name" value="DUF2921_N"/>
    <property type="match status" value="3"/>
</dbReference>
<evidence type="ECO:0000256" key="11">
    <source>
        <dbReference type="SAM" id="SignalP"/>
    </source>
</evidence>
<keyword evidence="9 10" id="KW-0472">Membrane</keyword>
<feature type="transmembrane region" description="Helical" evidence="10">
    <location>
        <begin position="627"/>
        <end position="645"/>
    </location>
</feature>
<feature type="transmembrane region" description="Helical" evidence="10">
    <location>
        <begin position="868"/>
        <end position="893"/>
    </location>
</feature>
<dbReference type="PROSITE" id="PS51257">
    <property type="entry name" value="PROKAR_LIPOPROTEIN"/>
    <property type="match status" value="1"/>
</dbReference>
<evidence type="ECO:0000313" key="14">
    <source>
        <dbReference type="EMBL" id="KAJ8774190.1"/>
    </source>
</evidence>
<keyword evidence="15" id="KW-1185">Reference proteome</keyword>
<dbReference type="GO" id="GO:0061630">
    <property type="term" value="F:ubiquitin protein ligase activity"/>
    <property type="evidence" value="ECO:0007669"/>
    <property type="project" value="UniProtKB-EC"/>
</dbReference>
<feature type="chain" id="PRO_5043631012" description="RING-type E3 ubiquitin transferase" evidence="11">
    <location>
        <begin position="32"/>
        <end position="912"/>
    </location>
</feature>
<organism evidence="14 15">
    <name type="scientific">Erythroxylum novogranatense</name>
    <dbReference type="NCBI Taxonomy" id="1862640"/>
    <lineage>
        <taxon>Eukaryota</taxon>
        <taxon>Viridiplantae</taxon>
        <taxon>Streptophyta</taxon>
        <taxon>Embryophyta</taxon>
        <taxon>Tracheophyta</taxon>
        <taxon>Spermatophyta</taxon>
        <taxon>Magnoliopsida</taxon>
        <taxon>eudicotyledons</taxon>
        <taxon>Gunneridae</taxon>
        <taxon>Pentapetalae</taxon>
        <taxon>rosids</taxon>
        <taxon>fabids</taxon>
        <taxon>Malpighiales</taxon>
        <taxon>Erythroxylaceae</taxon>
        <taxon>Erythroxylum</taxon>
    </lineage>
</organism>
<feature type="domain" description="DUF2921" evidence="13">
    <location>
        <begin position="38"/>
        <end position="214"/>
    </location>
</feature>
<comment type="subcellular location">
    <subcellularLocation>
        <location evidence="2">Endomembrane system</location>
        <topology evidence="2">Multi-pass membrane protein</topology>
    </subcellularLocation>
</comment>
<feature type="domain" description="DUF2921" evidence="13">
    <location>
        <begin position="269"/>
        <end position="406"/>
    </location>
</feature>
<keyword evidence="11" id="KW-0732">Signal</keyword>
<gene>
    <name evidence="14" type="ORF">K2173_009621</name>
</gene>